<accession>A0A0F9TH89</accession>
<comment type="caution">
    <text evidence="1">The sequence shown here is derived from an EMBL/GenBank/DDBJ whole genome shotgun (WGS) entry which is preliminary data.</text>
</comment>
<protein>
    <submittedName>
        <fullName evidence="1">Uncharacterized protein</fullName>
    </submittedName>
</protein>
<proteinExistence type="predicted"/>
<dbReference type="EMBL" id="LAZR01001225">
    <property type="protein sequence ID" value="KKN48326.1"/>
    <property type="molecule type" value="Genomic_DNA"/>
</dbReference>
<name>A0A0F9TH89_9ZZZZ</name>
<organism evidence="1">
    <name type="scientific">marine sediment metagenome</name>
    <dbReference type="NCBI Taxonomy" id="412755"/>
    <lineage>
        <taxon>unclassified sequences</taxon>
        <taxon>metagenomes</taxon>
        <taxon>ecological metagenomes</taxon>
    </lineage>
</organism>
<reference evidence="1" key="1">
    <citation type="journal article" date="2015" name="Nature">
        <title>Complex archaea that bridge the gap between prokaryotes and eukaryotes.</title>
        <authorList>
            <person name="Spang A."/>
            <person name="Saw J.H."/>
            <person name="Jorgensen S.L."/>
            <person name="Zaremba-Niedzwiedzka K."/>
            <person name="Martijn J."/>
            <person name="Lind A.E."/>
            <person name="van Eijk R."/>
            <person name="Schleper C."/>
            <person name="Guy L."/>
            <person name="Ettema T.J."/>
        </authorList>
    </citation>
    <scope>NUCLEOTIDE SEQUENCE</scope>
</reference>
<gene>
    <name evidence="1" type="ORF">LCGC14_0653610</name>
</gene>
<dbReference type="AlphaFoldDB" id="A0A0F9TH89"/>
<sequence length="89" mass="10098">MKDVIKFPSKSSYYVGKTVKVVRHGESLWLEVKSARPDGKLVAVLANSPLFWPESLGDAVEISPDEILREYDEGKAEREYQENAKRNTT</sequence>
<evidence type="ECO:0000313" key="1">
    <source>
        <dbReference type="EMBL" id="KKN48326.1"/>
    </source>
</evidence>